<evidence type="ECO:0000256" key="10">
    <source>
        <dbReference type="ARBA" id="ARBA00023242"/>
    </source>
</evidence>
<name>A0A914X2K6_9BILA</name>
<accession>A0A914X2K6</accession>
<evidence type="ECO:0000256" key="9">
    <source>
        <dbReference type="ARBA" id="ARBA00022853"/>
    </source>
</evidence>
<dbReference type="InterPro" id="IPR016197">
    <property type="entry name" value="Chromo-like_dom_sf"/>
</dbReference>
<feature type="binding site" evidence="13">
    <location>
        <position position="430"/>
    </location>
    <ligand>
        <name>Zn(2+)</name>
        <dbReference type="ChEBI" id="CHEBI:29105"/>
        <label>4</label>
    </ligand>
</feature>
<comment type="subcellular location">
    <subcellularLocation>
        <location evidence="2">Chromosome</location>
        <location evidence="2">Centromere</location>
    </subcellularLocation>
    <subcellularLocation>
        <location evidence="1 12">Nucleus</location>
    </subcellularLocation>
</comment>
<dbReference type="PRINTS" id="PR00504">
    <property type="entry name" value="CHROMODOMAIN"/>
</dbReference>
<dbReference type="InterPro" id="IPR050973">
    <property type="entry name" value="H3K9_Histone-Lys_N-MTase"/>
</dbReference>
<evidence type="ECO:0000256" key="13">
    <source>
        <dbReference type="PIRSR" id="PIRSR009343-2"/>
    </source>
</evidence>
<feature type="domain" description="SET" evidence="16">
    <location>
        <begin position="277"/>
        <end position="396"/>
    </location>
</feature>
<evidence type="ECO:0000259" key="16">
    <source>
        <dbReference type="PROSITE" id="PS50280"/>
    </source>
</evidence>
<feature type="compositionally biased region" description="Polar residues" evidence="14">
    <location>
        <begin position="23"/>
        <end position="32"/>
    </location>
</feature>
<dbReference type="InterPro" id="IPR046341">
    <property type="entry name" value="SET_dom_sf"/>
</dbReference>
<dbReference type="PANTHER" id="PTHR46223:SF4">
    <property type="entry name" value="HISTONE-LYSINE N-METHYLTRANSFERASE-RELATED"/>
    <property type="match status" value="1"/>
</dbReference>
<proteinExistence type="inferred from homology"/>
<dbReference type="PROSITE" id="PS50280">
    <property type="entry name" value="SET"/>
    <property type="match status" value="1"/>
</dbReference>
<feature type="compositionally biased region" description="Acidic residues" evidence="14">
    <location>
        <begin position="407"/>
        <end position="424"/>
    </location>
</feature>
<feature type="region of interest" description="Disordered" evidence="14">
    <location>
        <begin position="398"/>
        <end position="424"/>
    </location>
</feature>
<dbReference type="AlphaFoldDB" id="A0A914X2K6"/>
<dbReference type="Gene3D" id="2.40.50.40">
    <property type="match status" value="1"/>
</dbReference>
<dbReference type="PROSITE" id="PS50013">
    <property type="entry name" value="CHROMO_2"/>
    <property type="match status" value="1"/>
</dbReference>
<protein>
    <recommendedName>
        <fullName evidence="12">Histone-lysine N-methyltransferase</fullName>
        <ecNumber evidence="12">2.1.1.355</ecNumber>
    </recommendedName>
</protein>
<keyword evidence="11" id="KW-0137">Centromere</keyword>
<evidence type="ECO:0000256" key="6">
    <source>
        <dbReference type="ARBA" id="ARBA00022691"/>
    </source>
</evidence>
<dbReference type="WBParaSite" id="PSAMB.scaffold6394size9585.g28427.t1">
    <property type="protein sequence ID" value="PSAMB.scaffold6394size9585.g28427.t1"/>
    <property type="gene ID" value="PSAMB.scaffold6394size9585.g28427"/>
</dbReference>
<evidence type="ECO:0000256" key="4">
    <source>
        <dbReference type="ARBA" id="ARBA00022603"/>
    </source>
</evidence>
<comment type="similarity">
    <text evidence="12">Belongs to the class V-like SAM-binding methyltransferase superfamily. Histone-lysine methyltransferase family. Suvar3-9 subfamily.</text>
</comment>
<evidence type="ECO:0000259" key="18">
    <source>
        <dbReference type="PROSITE" id="PS50868"/>
    </source>
</evidence>
<dbReference type="GO" id="GO:0140949">
    <property type="term" value="F:histone H3K9 trimethyltransferase activity"/>
    <property type="evidence" value="ECO:0007669"/>
    <property type="project" value="UniProtKB-EC"/>
</dbReference>
<feature type="binding site" evidence="13">
    <location>
        <position position="228"/>
    </location>
    <ligand>
        <name>Zn(2+)</name>
        <dbReference type="ChEBI" id="CHEBI:29105"/>
        <label>2</label>
    </ligand>
</feature>
<keyword evidence="5 12" id="KW-0808">Transferase</keyword>
<feature type="binding site" evidence="13">
    <location>
        <position position="227"/>
    </location>
    <ligand>
        <name>Zn(2+)</name>
        <dbReference type="ChEBI" id="CHEBI:29105"/>
        <label>1</label>
    </ligand>
</feature>
<evidence type="ECO:0000256" key="2">
    <source>
        <dbReference type="ARBA" id="ARBA00004584"/>
    </source>
</evidence>
<evidence type="ECO:0000256" key="7">
    <source>
        <dbReference type="ARBA" id="ARBA00022723"/>
    </source>
</evidence>
<feature type="domain" description="Post-SET" evidence="18">
    <location>
        <begin position="426"/>
        <end position="442"/>
    </location>
</feature>
<dbReference type="GO" id="GO:0005634">
    <property type="term" value="C:nucleus"/>
    <property type="evidence" value="ECO:0007669"/>
    <property type="project" value="UniProtKB-SubCell"/>
</dbReference>
<feature type="region of interest" description="Disordered" evidence="14">
    <location>
        <begin position="118"/>
        <end position="144"/>
    </location>
</feature>
<feature type="binding site" evidence="13">
    <location>
        <position position="432"/>
    </location>
    <ligand>
        <name>Zn(2+)</name>
        <dbReference type="ChEBI" id="CHEBI:29105"/>
        <label>4</label>
    </ligand>
</feature>
<dbReference type="SMART" id="SM00298">
    <property type="entry name" value="CHROMO"/>
    <property type="match status" value="1"/>
</dbReference>
<keyword evidence="6 12" id="KW-0949">S-adenosyl-L-methionine</keyword>
<dbReference type="Proteomes" id="UP000887566">
    <property type="component" value="Unplaced"/>
</dbReference>
<dbReference type="SUPFAM" id="SSF54160">
    <property type="entry name" value="Chromo domain-like"/>
    <property type="match status" value="1"/>
</dbReference>
<feature type="domain" description="Chromo" evidence="15">
    <location>
        <begin position="54"/>
        <end position="113"/>
    </location>
</feature>
<feature type="binding site" evidence="13">
    <location>
        <position position="356"/>
    </location>
    <ligand>
        <name>Zn(2+)</name>
        <dbReference type="ChEBI" id="CHEBI:29105"/>
        <label>4</label>
    </ligand>
</feature>
<feature type="binding site" evidence="13">
    <location>
        <position position="255"/>
    </location>
    <ligand>
        <name>Zn(2+)</name>
        <dbReference type="ChEBI" id="CHEBI:29105"/>
        <label>3</label>
    </ligand>
</feature>
<dbReference type="Gene3D" id="2.170.270.10">
    <property type="entry name" value="SET domain"/>
    <property type="match status" value="1"/>
</dbReference>
<reference evidence="20" key="1">
    <citation type="submission" date="2022-11" db="UniProtKB">
        <authorList>
            <consortium name="WormBaseParasite"/>
        </authorList>
    </citation>
    <scope>IDENTIFICATION</scope>
</reference>
<sequence length="443" mass="49741">MSGGRRAPKRKSGAKGSKIASKQPSLSQQKPLSTAAADLDLQLLSDEDEDNEEYDVEKVLDHRKNSRGVFEYLIKWLGYDEEHNTWEGQQNLNCKEKVDEYWQRSNGAKRGEISISEMSSPSLCKHRASSSSSSSSMNNGVHSLPKIKKEQLKKALSEWERNVNKICTIAKEAPLSIVNEVDDELPPFDFRYITSYKPTGAAVDIVLNVPTLSCSCETGQCGKSDDCCPQMNEGAVAYRQDGRLLTKHKGAIYECNSGCKCDPQRCFNRVVQRGRQMELRIFRTNRCGWGVRTVVPIPAHTFVTEYVGEILTTKEAGTRNRKKSKYLFDLDYDGEATYTVDAEKEGNIAHFINHSCDPNLVVRNVYVDCIDAKIPRLAFFTIRDVSAGDELAFDYRPSASHVQEQQVNDDSDDSDDGEDADVDDDQPQKCFCGAHNCRGRLIF</sequence>
<feature type="binding site" evidence="13">
    <location>
        <position position="255"/>
    </location>
    <ligand>
        <name>Zn(2+)</name>
        <dbReference type="ChEBI" id="CHEBI:29105"/>
        <label>2</label>
    </ligand>
</feature>
<dbReference type="GO" id="GO:0032259">
    <property type="term" value="P:methylation"/>
    <property type="evidence" value="ECO:0007669"/>
    <property type="project" value="UniProtKB-KW"/>
</dbReference>
<keyword evidence="7 12" id="KW-0479">Metal-binding</keyword>
<evidence type="ECO:0000256" key="1">
    <source>
        <dbReference type="ARBA" id="ARBA00004123"/>
    </source>
</evidence>
<dbReference type="GO" id="GO:0000775">
    <property type="term" value="C:chromosome, centromeric region"/>
    <property type="evidence" value="ECO:0007669"/>
    <property type="project" value="UniProtKB-SubCell"/>
</dbReference>
<dbReference type="InterPro" id="IPR023780">
    <property type="entry name" value="Chromo_domain"/>
</dbReference>
<evidence type="ECO:0000259" key="17">
    <source>
        <dbReference type="PROSITE" id="PS50867"/>
    </source>
</evidence>
<dbReference type="InterPro" id="IPR001214">
    <property type="entry name" value="SET_dom"/>
</dbReference>
<feature type="binding site" evidence="13">
    <location>
        <position position="261"/>
    </location>
    <ligand>
        <name>Zn(2+)</name>
        <dbReference type="ChEBI" id="CHEBI:29105"/>
        <label>3</label>
    </ligand>
</feature>
<feature type="binding site" evidence="13">
    <location>
        <position position="266"/>
    </location>
    <ligand>
        <name>Zn(2+)</name>
        <dbReference type="ChEBI" id="CHEBI:29105"/>
        <label>3</label>
    </ligand>
</feature>
<dbReference type="EC" id="2.1.1.355" evidence="12"/>
<evidence type="ECO:0000256" key="8">
    <source>
        <dbReference type="ARBA" id="ARBA00022833"/>
    </source>
</evidence>
<dbReference type="Pfam" id="PF00385">
    <property type="entry name" value="Chromo"/>
    <property type="match status" value="1"/>
</dbReference>
<dbReference type="InterPro" id="IPR000953">
    <property type="entry name" value="Chromo/chromo_shadow_dom"/>
</dbReference>
<dbReference type="InterPro" id="IPR011381">
    <property type="entry name" value="H3-K9_MeTrfase_SUV39H1/2-like"/>
</dbReference>
<dbReference type="SMART" id="SM00468">
    <property type="entry name" value="PreSET"/>
    <property type="match status" value="1"/>
</dbReference>
<evidence type="ECO:0000256" key="14">
    <source>
        <dbReference type="SAM" id="MobiDB-lite"/>
    </source>
</evidence>
<dbReference type="PANTHER" id="PTHR46223">
    <property type="entry name" value="HISTONE-LYSINE N-METHYLTRANSFERASE SUV39H"/>
    <property type="match status" value="1"/>
</dbReference>
<feature type="binding site" evidence="13">
    <location>
        <position position="214"/>
    </location>
    <ligand>
        <name>Zn(2+)</name>
        <dbReference type="ChEBI" id="CHEBI:29105"/>
        <label>1</label>
    </ligand>
</feature>
<evidence type="ECO:0000313" key="20">
    <source>
        <dbReference type="WBParaSite" id="PSAMB.scaffold6394size9585.g28427.t1"/>
    </source>
</evidence>
<keyword evidence="3" id="KW-0158">Chromosome</keyword>
<dbReference type="InterPro" id="IPR007728">
    <property type="entry name" value="Pre-SET_dom"/>
</dbReference>
<evidence type="ECO:0000313" key="19">
    <source>
        <dbReference type="Proteomes" id="UP000887566"/>
    </source>
</evidence>
<evidence type="ECO:0000256" key="11">
    <source>
        <dbReference type="ARBA" id="ARBA00023328"/>
    </source>
</evidence>
<evidence type="ECO:0000256" key="5">
    <source>
        <dbReference type="ARBA" id="ARBA00022679"/>
    </source>
</evidence>
<comment type="catalytic activity">
    <reaction evidence="12">
        <text>L-lysyl(9)-[histone H3] + 3 S-adenosyl-L-methionine = N(6),N(6),N(6)-trimethyl-L-lysyl(9)-[histone H3] + 3 S-adenosyl-L-homocysteine + 3 H(+)</text>
        <dbReference type="Rhea" id="RHEA:60276"/>
        <dbReference type="Rhea" id="RHEA-COMP:15538"/>
        <dbReference type="Rhea" id="RHEA-COMP:15546"/>
        <dbReference type="ChEBI" id="CHEBI:15378"/>
        <dbReference type="ChEBI" id="CHEBI:29969"/>
        <dbReference type="ChEBI" id="CHEBI:57856"/>
        <dbReference type="ChEBI" id="CHEBI:59789"/>
        <dbReference type="ChEBI" id="CHEBI:61961"/>
        <dbReference type="EC" id="2.1.1.355"/>
    </reaction>
</comment>
<feature type="domain" description="Pre-SET" evidence="17">
    <location>
        <begin position="212"/>
        <end position="274"/>
    </location>
</feature>
<keyword evidence="19" id="KW-1185">Reference proteome</keyword>
<dbReference type="Pfam" id="PF05033">
    <property type="entry name" value="Pre-SET"/>
    <property type="match status" value="1"/>
</dbReference>
<keyword evidence="10 12" id="KW-0539">Nucleus</keyword>
<dbReference type="PIRSF" id="PIRSF009343">
    <property type="entry name" value="SUV39_SET"/>
    <property type="match status" value="1"/>
</dbReference>
<feature type="binding site" evidence="13">
    <location>
        <position position="259"/>
    </location>
    <ligand>
        <name>Zn(2+)</name>
        <dbReference type="ChEBI" id="CHEBI:29105"/>
        <label>2</label>
    </ligand>
</feature>
<dbReference type="PROSITE" id="PS50867">
    <property type="entry name" value="PRE_SET"/>
    <property type="match status" value="1"/>
</dbReference>
<keyword evidence="9 12" id="KW-0156">Chromatin regulator</keyword>
<dbReference type="InterPro" id="IPR003616">
    <property type="entry name" value="Post-SET_dom"/>
</dbReference>
<keyword evidence="8 12" id="KW-0862">Zinc</keyword>
<feature type="binding site" evidence="13">
    <location>
        <position position="216"/>
    </location>
    <ligand>
        <name>Zn(2+)</name>
        <dbReference type="ChEBI" id="CHEBI:29105"/>
        <label>1</label>
    </ligand>
</feature>
<evidence type="ECO:0000256" key="12">
    <source>
        <dbReference type="PIRNR" id="PIRNR009343"/>
    </source>
</evidence>
<dbReference type="Pfam" id="PF00856">
    <property type="entry name" value="SET"/>
    <property type="match status" value="1"/>
</dbReference>
<dbReference type="GO" id="GO:0008270">
    <property type="term" value="F:zinc ion binding"/>
    <property type="evidence" value="ECO:0007669"/>
    <property type="project" value="UniProtKB-UniRule"/>
</dbReference>
<dbReference type="InterPro" id="IPR017984">
    <property type="entry name" value="Chromo_dom_subgr"/>
</dbReference>
<feature type="binding site" evidence="13">
    <location>
        <position position="437"/>
    </location>
    <ligand>
        <name>Zn(2+)</name>
        <dbReference type="ChEBI" id="CHEBI:29105"/>
        <label>4</label>
    </ligand>
</feature>
<evidence type="ECO:0000256" key="3">
    <source>
        <dbReference type="ARBA" id="ARBA00022454"/>
    </source>
</evidence>
<keyword evidence="4 12" id="KW-0489">Methyltransferase</keyword>
<dbReference type="SUPFAM" id="SSF82199">
    <property type="entry name" value="SET domain"/>
    <property type="match status" value="1"/>
</dbReference>
<feature type="region of interest" description="Disordered" evidence="14">
    <location>
        <begin position="1"/>
        <end position="51"/>
    </location>
</feature>
<dbReference type="CDD" id="cd00024">
    <property type="entry name" value="CD_CSD"/>
    <property type="match status" value="1"/>
</dbReference>
<evidence type="ECO:0000259" key="15">
    <source>
        <dbReference type="PROSITE" id="PS50013"/>
    </source>
</evidence>
<dbReference type="PROSITE" id="PS50868">
    <property type="entry name" value="POST_SET"/>
    <property type="match status" value="1"/>
</dbReference>
<feature type="compositionally biased region" description="Basic residues" evidence="14">
    <location>
        <begin position="1"/>
        <end position="13"/>
    </location>
</feature>
<organism evidence="19 20">
    <name type="scientific">Plectus sambesii</name>
    <dbReference type="NCBI Taxonomy" id="2011161"/>
    <lineage>
        <taxon>Eukaryota</taxon>
        <taxon>Metazoa</taxon>
        <taxon>Ecdysozoa</taxon>
        <taxon>Nematoda</taxon>
        <taxon>Chromadorea</taxon>
        <taxon>Plectida</taxon>
        <taxon>Plectina</taxon>
        <taxon>Plectoidea</taxon>
        <taxon>Plectidae</taxon>
        <taxon>Plectus</taxon>
    </lineage>
</organism>
<dbReference type="SMART" id="SM00317">
    <property type="entry name" value="SET"/>
    <property type="match status" value="1"/>
</dbReference>
<feature type="binding site" evidence="13">
    <location>
        <position position="214"/>
    </location>
    <ligand>
        <name>Zn(2+)</name>
        <dbReference type="ChEBI" id="CHEBI:29105"/>
        <label>2</label>
    </ligand>
</feature>